<organism evidence="1 2">
    <name type="scientific">Actinoplanes octamycinicus</name>
    <dbReference type="NCBI Taxonomy" id="135948"/>
    <lineage>
        <taxon>Bacteria</taxon>
        <taxon>Bacillati</taxon>
        <taxon>Actinomycetota</taxon>
        <taxon>Actinomycetes</taxon>
        <taxon>Micromonosporales</taxon>
        <taxon>Micromonosporaceae</taxon>
        <taxon>Actinoplanes</taxon>
    </lineage>
</organism>
<comment type="caution">
    <text evidence="1">The sequence shown here is derived from an EMBL/GenBank/DDBJ whole genome shotgun (WGS) entry which is preliminary data.</text>
</comment>
<evidence type="ECO:0000313" key="2">
    <source>
        <dbReference type="Proteomes" id="UP000546162"/>
    </source>
</evidence>
<sequence length="105" mass="11793">MTAMTSAERIAHARKAADELNAILLAEGRSNLLARPWQQAVRRLAHNLWVDASDDDILAVAREDAGSLCPPRDFFIYRDDPDARKALNEQLDALVNRLRSLIREG</sequence>
<accession>A0A7W7H543</accession>
<proteinExistence type="predicted"/>
<keyword evidence="2" id="KW-1185">Reference proteome</keyword>
<protein>
    <submittedName>
        <fullName evidence="1">Uncharacterized protein</fullName>
    </submittedName>
</protein>
<gene>
    <name evidence="1" type="ORF">BJY16_007659</name>
</gene>
<name>A0A7W7H543_9ACTN</name>
<evidence type="ECO:0000313" key="1">
    <source>
        <dbReference type="EMBL" id="MBB4744200.1"/>
    </source>
</evidence>
<dbReference type="Proteomes" id="UP000546162">
    <property type="component" value="Unassembled WGS sequence"/>
</dbReference>
<dbReference type="EMBL" id="JACHNB010000001">
    <property type="protein sequence ID" value="MBB4744200.1"/>
    <property type="molecule type" value="Genomic_DNA"/>
</dbReference>
<dbReference type="AlphaFoldDB" id="A0A7W7H543"/>
<reference evidence="1 2" key="1">
    <citation type="submission" date="2020-08" db="EMBL/GenBank/DDBJ databases">
        <title>Sequencing the genomes of 1000 actinobacteria strains.</title>
        <authorList>
            <person name="Klenk H.-P."/>
        </authorList>
    </citation>
    <scope>NUCLEOTIDE SEQUENCE [LARGE SCALE GENOMIC DNA]</scope>
    <source>
        <strain evidence="1 2">DSM 45809</strain>
    </source>
</reference>